<protein>
    <recommendedName>
        <fullName evidence="3">CCHC-type domain-containing protein</fullName>
    </recommendedName>
</protein>
<gene>
    <name evidence="4" type="ORF">Tci_019967</name>
</gene>
<keyword evidence="1" id="KW-0863">Zinc-finger</keyword>
<dbReference type="SUPFAM" id="SSF57756">
    <property type="entry name" value="Retrovirus zinc finger-like domains"/>
    <property type="match status" value="1"/>
</dbReference>
<dbReference type="InterPro" id="IPR036875">
    <property type="entry name" value="Znf_CCHC_sf"/>
</dbReference>
<dbReference type="InterPro" id="IPR057670">
    <property type="entry name" value="SH3_retrovirus"/>
</dbReference>
<dbReference type="GO" id="GO:0003676">
    <property type="term" value="F:nucleic acid binding"/>
    <property type="evidence" value="ECO:0007669"/>
    <property type="project" value="InterPro"/>
</dbReference>
<comment type="caution">
    <text evidence="4">The sequence shown here is derived from an EMBL/GenBank/DDBJ whole genome shotgun (WGS) entry which is preliminary data.</text>
</comment>
<keyword evidence="1" id="KW-0479">Metal-binding</keyword>
<sequence>MSSECNNIKLAIRNDKFEVVCAMCKRCLISANHDVCMLNYVNDMNSCGKKQLENVSNNENQKKQKPKVKKPKKVGSNKRLASPKPRKPRSCLRWSPTGRIFDLKGKIIACNESESQSDCSNDDNACTSNISQGDDIRVSSLTGRATRIMTCDRSRLQCSLVHVIRTVVMVDSITFGQEMVNTLVSEEEYNRVFNYLDMLHAPFEIFILATLIASSSSKSSSTKGDVLEGGGVSSNVTLSDSSIFLVCLLRMISIQVGSTSGIRACREALNKKKLLLHTRSVCFKKMDQDSAYMVAASKVSMLKPENGNAPPITHVVEGVETIIAPTTTEERHKEDAKSLLQAVEKRFGGNAFTKKTQRNLLKQQYENFTASSLEDLQQIHPNDLEEMDLRWQMAILTMRFLKNTRRKFSMNGNESIGFDKSKVECYNCHKRSHFARKCSALRSQDTKHKESIRRIVPVETHASEALVSCDGLGGYDWSDQTEEEEFVNESIVTEPIVEKPVVETSEAKGSVDKPKVVRKNSGSSLIEDWISDSEDEAESKPKIERKTIIKKLIEDMLFLEVTPKEGKSLAKDETSGILKSFITRIENLVDHKVKVIRCDNRTEFKNREINQFYEMKGKFDGKADEGFFIRYSLNSKAFRVFNSRTRIMKENFHIRFSENSPNVVGSRPDWLFDIDVLTRTMNYEPIAAGKQSNGFACTKACDNAGQARKEKEPIKDYILLPLWTADPPFS</sequence>
<dbReference type="InterPro" id="IPR001878">
    <property type="entry name" value="Znf_CCHC"/>
</dbReference>
<organism evidence="4">
    <name type="scientific">Tanacetum cinerariifolium</name>
    <name type="common">Dalmatian daisy</name>
    <name type="synonym">Chrysanthemum cinerariifolium</name>
    <dbReference type="NCBI Taxonomy" id="118510"/>
    <lineage>
        <taxon>Eukaryota</taxon>
        <taxon>Viridiplantae</taxon>
        <taxon>Streptophyta</taxon>
        <taxon>Embryophyta</taxon>
        <taxon>Tracheophyta</taxon>
        <taxon>Spermatophyta</taxon>
        <taxon>Magnoliopsida</taxon>
        <taxon>eudicotyledons</taxon>
        <taxon>Gunneridae</taxon>
        <taxon>Pentapetalae</taxon>
        <taxon>asterids</taxon>
        <taxon>campanulids</taxon>
        <taxon>Asterales</taxon>
        <taxon>Asteraceae</taxon>
        <taxon>Asteroideae</taxon>
        <taxon>Anthemideae</taxon>
        <taxon>Anthemidinae</taxon>
        <taxon>Tanacetum</taxon>
    </lineage>
</organism>
<evidence type="ECO:0000256" key="1">
    <source>
        <dbReference type="PROSITE-ProRule" id="PRU00047"/>
    </source>
</evidence>
<reference evidence="4" key="1">
    <citation type="journal article" date="2019" name="Sci. Rep.">
        <title>Draft genome of Tanacetum cinerariifolium, the natural source of mosquito coil.</title>
        <authorList>
            <person name="Yamashiro T."/>
            <person name="Shiraishi A."/>
            <person name="Satake H."/>
            <person name="Nakayama K."/>
        </authorList>
    </citation>
    <scope>NUCLEOTIDE SEQUENCE</scope>
</reference>
<dbReference type="PROSITE" id="PS50158">
    <property type="entry name" value="ZF_CCHC"/>
    <property type="match status" value="1"/>
</dbReference>
<evidence type="ECO:0000259" key="3">
    <source>
        <dbReference type="PROSITE" id="PS50158"/>
    </source>
</evidence>
<dbReference type="Pfam" id="PF25597">
    <property type="entry name" value="SH3_retrovirus"/>
    <property type="match status" value="1"/>
</dbReference>
<feature type="domain" description="CCHC-type" evidence="3">
    <location>
        <begin position="425"/>
        <end position="438"/>
    </location>
</feature>
<feature type="region of interest" description="Disordered" evidence="2">
    <location>
        <begin position="54"/>
        <end position="91"/>
    </location>
</feature>
<accession>A0A6L2KGD3</accession>
<feature type="compositionally biased region" description="Basic residues" evidence="2">
    <location>
        <begin position="63"/>
        <end position="76"/>
    </location>
</feature>
<dbReference type="AlphaFoldDB" id="A0A6L2KGD3"/>
<proteinExistence type="predicted"/>
<evidence type="ECO:0000313" key="4">
    <source>
        <dbReference type="EMBL" id="GEU47989.1"/>
    </source>
</evidence>
<evidence type="ECO:0000256" key="2">
    <source>
        <dbReference type="SAM" id="MobiDB-lite"/>
    </source>
</evidence>
<name>A0A6L2KGD3_TANCI</name>
<keyword evidence="1" id="KW-0862">Zinc</keyword>
<dbReference type="EMBL" id="BKCJ010002355">
    <property type="protein sequence ID" value="GEU47989.1"/>
    <property type="molecule type" value="Genomic_DNA"/>
</dbReference>
<dbReference type="GO" id="GO:0008270">
    <property type="term" value="F:zinc ion binding"/>
    <property type="evidence" value="ECO:0007669"/>
    <property type="project" value="UniProtKB-KW"/>
</dbReference>
<dbReference type="Gene3D" id="4.10.60.10">
    <property type="entry name" value="Zinc finger, CCHC-type"/>
    <property type="match status" value="1"/>
</dbReference>